<evidence type="ECO:0000256" key="4">
    <source>
        <dbReference type="PROSITE-ProRule" id="PRU00221"/>
    </source>
</evidence>
<protein>
    <recommendedName>
        <fullName evidence="5">SMP domain-containing protein</fullName>
    </recommendedName>
</protein>
<dbReference type="Pfam" id="PF04927">
    <property type="entry name" value="SMP"/>
    <property type="match status" value="1"/>
</dbReference>
<proteinExistence type="inferred from homology"/>
<keyword evidence="2 4" id="KW-0853">WD repeat</keyword>
<dbReference type="EMBL" id="JACGCM010002409">
    <property type="protein sequence ID" value="KAF6139995.1"/>
    <property type="molecule type" value="Genomic_DNA"/>
</dbReference>
<evidence type="ECO:0000256" key="3">
    <source>
        <dbReference type="ARBA" id="ARBA00022737"/>
    </source>
</evidence>
<dbReference type="InterPro" id="IPR015943">
    <property type="entry name" value="WD40/YVTN_repeat-like_dom_sf"/>
</dbReference>
<dbReference type="Gene3D" id="2.130.10.10">
    <property type="entry name" value="YVTN repeat-like/Quinoprotein amine dehydrogenase"/>
    <property type="match status" value="1"/>
</dbReference>
<dbReference type="InterPro" id="IPR001680">
    <property type="entry name" value="WD40_rpt"/>
</dbReference>
<organism evidence="6 7">
    <name type="scientific">Kingdonia uniflora</name>
    <dbReference type="NCBI Taxonomy" id="39325"/>
    <lineage>
        <taxon>Eukaryota</taxon>
        <taxon>Viridiplantae</taxon>
        <taxon>Streptophyta</taxon>
        <taxon>Embryophyta</taxon>
        <taxon>Tracheophyta</taxon>
        <taxon>Spermatophyta</taxon>
        <taxon>Magnoliopsida</taxon>
        <taxon>Ranunculales</taxon>
        <taxon>Circaeasteraceae</taxon>
        <taxon>Kingdonia</taxon>
    </lineage>
</organism>
<dbReference type="PANTHER" id="PTHR31174:SF7">
    <property type="entry name" value="LATE EMBRYOGENESIS ABUNDANT PROTEIN 31-RELATED"/>
    <property type="match status" value="1"/>
</dbReference>
<dbReference type="PROSITE" id="PS50082">
    <property type="entry name" value="WD_REPEATS_2"/>
    <property type="match status" value="2"/>
</dbReference>
<name>A0A7J7LBJ2_9MAGN</name>
<dbReference type="SUPFAM" id="SSF50978">
    <property type="entry name" value="WD40 repeat-like"/>
    <property type="match status" value="1"/>
</dbReference>
<dbReference type="PROSITE" id="PS00678">
    <property type="entry name" value="WD_REPEATS_1"/>
    <property type="match status" value="1"/>
</dbReference>
<dbReference type="SMART" id="SM00320">
    <property type="entry name" value="WD40"/>
    <property type="match status" value="2"/>
</dbReference>
<dbReference type="InterPro" id="IPR036322">
    <property type="entry name" value="WD40_repeat_dom_sf"/>
</dbReference>
<dbReference type="PANTHER" id="PTHR31174">
    <property type="entry name" value="SEED MATURATION FAMILY PROTEIN"/>
    <property type="match status" value="1"/>
</dbReference>
<feature type="repeat" description="WD" evidence="4">
    <location>
        <begin position="208"/>
        <end position="231"/>
    </location>
</feature>
<dbReference type="InterPro" id="IPR019775">
    <property type="entry name" value="WD40_repeat_CS"/>
</dbReference>
<dbReference type="InterPro" id="IPR042971">
    <property type="entry name" value="LEA_SMP"/>
</dbReference>
<sequence length="285" mass="30684">MSQEQPRRLQEESIKYGDVFPEFGDLASKPIFPQDAAMMQTAENLVLGQTQKGGAVAVMQWAATCNESAGVGHTDIAGEQGVSVIETDVPDQRIVTESVAGQMNIVESYSIVLTVLCLFLCFCLDRGSCQISIVDDSGNSLHSHSLRAICFGANGSLFASAGDDKLVKIWSADTWKCIRTVWWKLIHCFGMYISCLVFICTLEYPKGFLLSGSGDSTVRLWDFTSGSLLSTCEVGVQAGLVESNGKEEVLCPAVTDICASLDGSVVAVAIQRQIFNALILSEKSA</sequence>
<evidence type="ECO:0000313" key="7">
    <source>
        <dbReference type="Proteomes" id="UP000541444"/>
    </source>
</evidence>
<evidence type="ECO:0000256" key="2">
    <source>
        <dbReference type="ARBA" id="ARBA00022574"/>
    </source>
</evidence>
<dbReference type="InterPro" id="IPR007011">
    <property type="entry name" value="LEA_SMP_dom"/>
</dbReference>
<dbReference type="AlphaFoldDB" id="A0A7J7LBJ2"/>
<evidence type="ECO:0000256" key="1">
    <source>
        <dbReference type="ARBA" id="ARBA00010733"/>
    </source>
</evidence>
<feature type="repeat" description="WD" evidence="4">
    <location>
        <begin position="139"/>
        <end position="180"/>
    </location>
</feature>
<feature type="domain" description="SMP" evidence="5">
    <location>
        <begin position="14"/>
        <end position="68"/>
    </location>
</feature>
<dbReference type="Pfam" id="PF00400">
    <property type="entry name" value="WD40"/>
    <property type="match status" value="2"/>
</dbReference>
<accession>A0A7J7LBJ2</accession>
<keyword evidence="3" id="KW-0677">Repeat</keyword>
<comment type="similarity">
    <text evidence="1">Belongs to the LEA type SMP family.</text>
</comment>
<gene>
    <name evidence="6" type="ORF">GIB67_020386</name>
</gene>
<keyword evidence="7" id="KW-1185">Reference proteome</keyword>
<dbReference type="PROSITE" id="PS50294">
    <property type="entry name" value="WD_REPEATS_REGION"/>
    <property type="match status" value="1"/>
</dbReference>
<comment type="caution">
    <text evidence="6">The sequence shown here is derived from an EMBL/GenBank/DDBJ whole genome shotgun (WGS) entry which is preliminary data.</text>
</comment>
<evidence type="ECO:0000313" key="6">
    <source>
        <dbReference type="EMBL" id="KAF6139995.1"/>
    </source>
</evidence>
<dbReference type="Proteomes" id="UP000541444">
    <property type="component" value="Unassembled WGS sequence"/>
</dbReference>
<reference evidence="6 7" key="1">
    <citation type="journal article" date="2020" name="IScience">
        <title>Genome Sequencing of the Endangered Kingdonia uniflora (Circaeasteraceae, Ranunculales) Reveals Potential Mechanisms of Evolutionary Specialization.</title>
        <authorList>
            <person name="Sun Y."/>
            <person name="Deng T."/>
            <person name="Zhang A."/>
            <person name="Moore M.J."/>
            <person name="Landis J.B."/>
            <person name="Lin N."/>
            <person name="Zhang H."/>
            <person name="Zhang X."/>
            <person name="Huang J."/>
            <person name="Zhang X."/>
            <person name="Sun H."/>
            <person name="Wang H."/>
        </authorList>
    </citation>
    <scope>NUCLEOTIDE SEQUENCE [LARGE SCALE GENOMIC DNA]</scope>
    <source>
        <strain evidence="6">TB1705</strain>
        <tissue evidence="6">Leaf</tissue>
    </source>
</reference>
<dbReference type="OrthoDB" id="339900at2759"/>
<evidence type="ECO:0000259" key="5">
    <source>
        <dbReference type="Pfam" id="PF04927"/>
    </source>
</evidence>